<gene>
    <name evidence="2" type="ORF">IAA93_05125</name>
</gene>
<evidence type="ECO:0000313" key="2">
    <source>
        <dbReference type="EMBL" id="HJD53087.1"/>
    </source>
</evidence>
<evidence type="ECO:0000313" key="3">
    <source>
        <dbReference type="Proteomes" id="UP000787625"/>
    </source>
</evidence>
<name>A0A9D2UIL2_9BACT</name>
<evidence type="ECO:0008006" key="4">
    <source>
        <dbReference type="Google" id="ProtNLM"/>
    </source>
</evidence>
<reference evidence="2" key="2">
    <citation type="submission" date="2021-04" db="EMBL/GenBank/DDBJ databases">
        <authorList>
            <person name="Gilroy R."/>
        </authorList>
    </citation>
    <scope>NUCLEOTIDE SEQUENCE</scope>
    <source>
        <strain evidence="2">MalCec1-1739</strain>
    </source>
</reference>
<reference evidence="2" key="1">
    <citation type="journal article" date="2021" name="PeerJ">
        <title>Extensive microbial diversity within the chicken gut microbiome revealed by metagenomics and culture.</title>
        <authorList>
            <person name="Gilroy R."/>
            <person name="Ravi A."/>
            <person name="Getino M."/>
            <person name="Pursley I."/>
            <person name="Horton D.L."/>
            <person name="Alikhan N.F."/>
            <person name="Baker D."/>
            <person name="Gharbi K."/>
            <person name="Hall N."/>
            <person name="Watson M."/>
            <person name="Adriaenssens E.M."/>
            <person name="Foster-Nyarko E."/>
            <person name="Jarju S."/>
            <person name="Secka A."/>
            <person name="Antonio M."/>
            <person name="Oren A."/>
            <person name="Chaudhuri R.R."/>
            <person name="La Ragione R."/>
            <person name="Hildebrand F."/>
            <person name="Pallen M.J."/>
        </authorList>
    </citation>
    <scope>NUCLEOTIDE SEQUENCE</scope>
    <source>
        <strain evidence="2">MalCec1-1739</strain>
    </source>
</reference>
<proteinExistence type="predicted"/>
<keyword evidence="1" id="KW-0732">Signal</keyword>
<feature type="signal peptide" evidence="1">
    <location>
        <begin position="1"/>
        <end position="20"/>
    </location>
</feature>
<accession>A0A9D2UIL2</accession>
<dbReference type="AlphaFoldDB" id="A0A9D2UIL2"/>
<dbReference type="EMBL" id="DWUP01000108">
    <property type="protein sequence ID" value="HJD53087.1"/>
    <property type="molecule type" value="Genomic_DNA"/>
</dbReference>
<organism evidence="2 3">
    <name type="scientific">Candidatus Avibacteroides avistercoris</name>
    <dbReference type="NCBI Taxonomy" id="2840690"/>
    <lineage>
        <taxon>Bacteria</taxon>
        <taxon>Pseudomonadati</taxon>
        <taxon>Bacteroidota</taxon>
        <taxon>Bacteroidia</taxon>
        <taxon>Bacteroidales</taxon>
        <taxon>Bacteroidaceae</taxon>
        <taxon>Bacteroidaceae incertae sedis</taxon>
        <taxon>Candidatus Avibacteroides</taxon>
    </lineage>
</organism>
<feature type="chain" id="PRO_5038972328" description="SGNH/GDSL hydrolase family protein" evidence="1">
    <location>
        <begin position="21"/>
        <end position="300"/>
    </location>
</feature>
<comment type="caution">
    <text evidence="2">The sequence shown here is derived from an EMBL/GenBank/DDBJ whole genome shotgun (WGS) entry which is preliminary data.</text>
</comment>
<protein>
    <recommendedName>
        <fullName evidence="4">SGNH/GDSL hydrolase family protein</fullName>
    </recommendedName>
</protein>
<sequence>MRKFLLKLLVSVAPLLAVMAAVEAGLRSIPNSYKLKYEYMEHHCQDVQTLILGSSHTYRGLDPSHFATRAFNLAYSSQDLKRDSYLFFRFIGRMDSLRHVIVPVSYHTMPEMMEDFSRSETLLKYYGIYMDYPPERMSLELTTPHWYEKVLMHLRGEPVCRSDSLGFAAGYVHDDASDVLDMHHAQTVAAWHTHSDFGHVGENMRILRRMIDACAARQVRVVLITTPVTDLYRGQLDARQLRLMHDCIDSLVESDSCVTYLDFMSDARFSRSDFQDVDHLSADGARRLSVIVSDTLSAMR</sequence>
<evidence type="ECO:0000256" key="1">
    <source>
        <dbReference type="SAM" id="SignalP"/>
    </source>
</evidence>
<dbReference type="Proteomes" id="UP000787625">
    <property type="component" value="Unassembled WGS sequence"/>
</dbReference>